<feature type="coiled-coil region" evidence="2">
    <location>
        <begin position="110"/>
        <end position="137"/>
    </location>
</feature>
<reference evidence="4 5" key="1">
    <citation type="submission" date="2019-06" db="EMBL/GenBank/DDBJ databases">
        <title>Draft genome of Aliikangiella marina GYP-15.</title>
        <authorList>
            <person name="Wang G."/>
        </authorList>
    </citation>
    <scope>NUCLEOTIDE SEQUENCE [LARGE SCALE GENOMIC DNA]</scope>
    <source>
        <strain evidence="4 5">GYP-15</strain>
    </source>
</reference>
<dbReference type="PANTHER" id="PTHR31088">
    <property type="entry name" value="MEMBRANE-ASSOCIATED PROTEIN VIPP1, CHLOROPLASTIC"/>
    <property type="match status" value="1"/>
</dbReference>
<dbReference type="AlphaFoldDB" id="A0A545TGX5"/>
<dbReference type="Pfam" id="PF04012">
    <property type="entry name" value="PspA_IM30"/>
    <property type="match status" value="1"/>
</dbReference>
<comment type="caution">
    <text evidence="4">The sequence shown here is derived from an EMBL/GenBank/DDBJ whole genome shotgun (WGS) entry which is preliminary data.</text>
</comment>
<evidence type="ECO:0000256" key="3">
    <source>
        <dbReference type="SAM" id="MobiDB-lite"/>
    </source>
</evidence>
<sequence length="227" mass="24954">MSILKKIVTALRGGAREVGEAVVDANAIRILEQEIKDQENAIAKAKDSLTEVMADESKTGRQINAIKDRIGEHEGYTRQALEKGDEALALEIAEKIAEYENELAELQPVLEGYRSSVAMLKEQIRGAEKSVQEHKRELSVVKTTERVQKARVSVNSSLSSGVSKSSAARDSLNRIKERQQRLDDKIKASEELNAENTDANLKAKMEAAGIGNTKSQASDILARLKNK</sequence>
<accession>A0A545TGX5</accession>
<dbReference type="RefSeq" id="WP_142887854.1">
    <property type="nucleotide sequence ID" value="NZ_VIKR01000001.1"/>
</dbReference>
<dbReference type="OrthoDB" id="8844617at2"/>
<name>A0A545TGX5_9GAMM</name>
<keyword evidence="2" id="KW-0175">Coiled coil</keyword>
<comment type="similarity">
    <text evidence="1">Belongs to the PspA/Vipp/IM30 family.</text>
</comment>
<gene>
    <name evidence="4" type="ORF">FLL45_00590</name>
</gene>
<feature type="compositionally biased region" description="Basic and acidic residues" evidence="3">
    <location>
        <begin position="171"/>
        <end position="190"/>
    </location>
</feature>
<evidence type="ECO:0000313" key="4">
    <source>
        <dbReference type="EMBL" id="TQV76494.1"/>
    </source>
</evidence>
<proteinExistence type="inferred from homology"/>
<keyword evidence="5" id="KW-1185">Reference proteome</keyword>
<protein>
    <submittedName>
        <fullName evidence="4">PspA/IM30 family protein</fullName>
    </submittedName>
</protein>
<feature type="coiled-coil region" evidence="2">
    <location>
        <begin position="28"/>
        <end position="55"/>
    </location>
</feature>
<evidence type="ECO:0000313" key="5">
    <source>
        <dbReference type="Proteomes" id="UP000317839"/>
    </source>
</evidence>
<dbReference type="InterPro" id="IPR007157">
    <property type="entry name" value="PspA_VIPP1"/>
</dbReference>
<dbReference type="Proteomes" id="UP000317839">
    <property type="component" value="Unassembled WGS sequence"/>
</dbReference>
<organism evidence="4 5">
    <name type="scientific">Aliikangiella marina</name>
    <dbReference type="NCBI Taxonomy" id="1712262"/>
    <lineage>
        <taxon>Bacteria</taxon>
        <taxon>Pseudomonadati</taxon>
        <taxon>Pseudomonadota</taxon>
        <taxon>Gammaproteobacteria</taxon>
        <taxon>Oceanospirillales</taxon>
        <taxon>Pleioneaceae</taxon>
        <taxon>Aliikangiella</taxon>
    </lineage>
</organism>
<dbReference type="PANTHER" id="PTHR31088:SF9">
    <property type="entry name" value="PHAGE SHOCK PROTEIN A"/>
    <property type="match status" value="1"/>
</dbReference>
<feature type="region of interest" description="Disordered" evidence="3">
    <location>
        <begin position="158"/>
        <end position="191"/>
    </location>
</feature>
<evidence type="ECO:0000256" key="2">
    <source>
        <dbReference type="SAM" id="Coils"/>
    </source>
</evidence>
<evidence type="ECO:0000256" key="1">
    <source>
        <dbReference type="ARBA" id="ARBA00043985"/>
    </source>
</evidence>
<dbReference type="EMBL" id="VIKR01000001">
    <property type="protein sequence ID" value="TQV76494.1"/>
    <property type="molecule type" value="Genomic_DNA"/>
</dbReference>